<protein>
    <submittedName>
        <fullName evidence="3">Uncharacterized protein</fullName>
    </submittedName>
</protein>
<dbReference type="EMBL" id="MTYJ01000057">
    <property type="protein sequence ID" value="OQV17702.1"/>
    <property type="molecule type" value="Genomic_DNA"/>
</dbReference>
<keyword evidence="2" id="KW-0732">Signal</keyword>
<keyword evidence="4" id="KW-1185">Reference proteome</keyword>
<proteinExistence type="predicted"/>
<feature type="signal peptide" evidence="2">
    <location>
        <begin position="1"/>
        <end position="28"/>
    </location>
</feature>
<feature type="compositionally biased region" description="Low complexity" evidence="1">
    <location>
        <begin position="40"/>
        <end position="57"/>
    </location>
</feature>
<dbReference type="AlphaFoldDB" id="A0A1W0WR97"/>
<organism evidence="3 4">
    <name type="scientific">Hypsibius exemplaris</name>
    <name type="common">Freshwater tardigrade</name>
    <dbReference type="NCBI Taxonomy" id="2072580"/>
    <lineage>
        <taxon>Eukaryota</taxon>
        <taxon>Metazoa</taxon>
        <taxon>Ecdysozoa</taxon>
        <taxon>Tardigrada</taxon>
        <taxon>Eutardigrada</taxon>
        <taxon>Parachela</taxon>
        <taxon>Hypsibioidea</taxon>
        <taxon>Hypsibiidae</taxon>
        <taxon>Hypsibius</taxon>
    </lineage>
</organism>
<accession>A0A1W0WR97</accession>
<feature type="compositionally biased region" description="Polar residues" evidence="1">
    <location>
        <begin position="142"/>
        <end position="171"/>
    </location>
</feature>
<evidence type="ECO:0000256" key="2">
    <source>
        <dbReference type="SAM" id="SignalP"/>
    </source>
</evidence>
<gene>
    <name evidence="3" type="ORF">BV898_08159</name>
</gene>
<feature type="chain" id="PRO_5013116963" evidence="2">
    <location>
        <begin position="29"/>
        <end position="588"/>
    </location>
</feature>
<comment type="caution">
    <text evidence="3">The sequence shown here is derived from an EMBL/GenBank/DDBJ whole genome shotgun (WGS) entry which is preliminary data.</text>
</comment>
<evidence type="ECO:0000313" key="3">
    <source>
        <dbReference type="EMBL" id="OQV17702.1"/>
    </source>
</evidence>
<reference evidence="4" key="1">
    <citation type="submission" date="2017-01" db="EMBL/GenBank/DDBJ databases">
        <title>Comparative genomics of anhydrobiosis in the tardigrade Hypsibius dujardini.</title>
        <authorList>
            <person name="Yoshida Y."/>
            <person name="Koutsovoulos G."/>
            <person name="Laetsch D."/>
            <person name="Stevens L."/>
            <person name="Kumar S."/>
            <person name="Horikawa D."/>
            <person name="Ishino K."/>
            <person name="Komine S."/>
            <person name="Tomita M."/>
            <person name="Blaxter M."/>
            <person name="Arakawa K."/>
        </authorList>
    </citation>
    <scope>NUCLEOTIDE SEQUENCE [LARGE SCALE GENOMIC DNA]</scope>
    <source>
        <strain evidence="4">Z151</strain>
    </source>
</reference>
<sequence length="588" mass="61963">MTWNRQGYYIGVFSVFFLLAFQFHLTLSGRSSGGGGGSRSSGSYSSSSRYGSSSSSGSSGGGTNLSPARYSAPASSSSSGTNWGSSSSSGVGAGRVSAPASGSSSGTRWGSSAPSGSSSGAGRVAGPSSAGNARSAVAGTSAARSSNNRPQTNAPQASQHTPVQPTYNTHYTTVNNFGGGGGYGRSGFGTGSLLLAGAGGAIGGYMLGSMIASSVYRDHYGCCYGCGCSYYGAPPPYYYNTYVPYRTLEACRSMHIGAVEYGIWNMPNMVLTFLASNNISGNSITEKSIFLYNFFNTTAEPYGSLNATTNVFTIPPSYDLRVCNFDIAKPMTTMQTSNNLTTGNNTAGGSNGSSSSAWPPAGAWWAAAYPAWRIQVQSGDRSPCTIASFARIPECEDPSSGKPKVEEPFKTAVRHIVKLYSNVSLEQQMILDLVTAVKHCYPENVIPPKEIRTCLDYSISSDQVISLQNQTSIFHNEEICKRYLSPDIAKCVPKGSTFSCTIGDLVNLNVFARNYYLCEQSVDQSLIDALQNRQLGNLASDTVPAQPSGTITTDRLSTFSATSGTGSLRQQAPWLSATVLFILLAFMV</sequence>
<evidence type="ECO:0000313" key="4">
    <source>
        <dbReference type="Proteomes" id="UP000192578"/>
    </source>
</evidence>
<feature type="region of interest" description="Disordered" evidence="1">
    <location>
        <begin position="30"/>
        <end position="171"/>
    </location>
</feature>
<dbReference type="OrthoDB" id="10596493at2759"/>
<feature type="compositionally biased region" description="Low complexity" evidence="1">
    <location>
        <begin position="66"/>
        <end position="131"/>
    </location>
</feature>
<evidence type="ECO:0000256" key="1">
    <source>
        <dbReference type="SAM" id="MobiDB-lite"/>
    </source>
</evidence>
<dbReference type="Proteomes" id="UP000192578">
    <property type="component" value="Unassembled WGS sequence"/>
</dbReference>
<name>A0A1W0WR97_HYPEX</name>